<sequence length="232" mass="26585">MGGRGNMSRTRTLLPECKSRKRQRRWLDVVKDYDCEILYHPRKANVVANALSRKSHNTDGDVSLLELIKKSHTDAFVSDSQGLLTCSDRFWVPVSCEARQTLLDEVHKSNYQDVTGSKDRLLVVGDEAGCGLLCGEVPNLSKGLFEKQKPSVTKVTGEPEIKCNRGCRRDFEGDGWRNRTECKEVTRDTSKEMAGETELRIKRSAERRRRRWQIVKLLEAMIERSNGGWNWK</sequence>
<evidence type="ECO:0000313" key="2">
    <source>
        <dbReference type="Proteomes" id="UP001172457"/>
    </source>
</evidence>
<keyword evidence="2" id="KW-1185">Reference proteome</keyword>
<dbReference type="AlphaFoldDB" id="A0AA38T199"/>
<dbReference type="EMBL" id="JARYMX010000004">
    <property type="protein sequence ID" value="KAJ9552553.1"/>
    <property type="molecule type" value="Genomic_DNA"/>
</dbReference>
<dbReference type="Proteomes" id="UP001172457">
    <property type="component" value="Chromosome 4"/>
</dbReference>
<protein>
    <submittedName>
        <fullName evidence="1">Uncharacterized protein</fullName>
    </submittedName>
</protein>
<proteinExistence type="predicted"/>
<organism evidence="1 2">
    <name type="scientific">Centaurea solstitialis</name>
    <name type="common">yellow star-thistle</name>
    <dbReference type="NCBI Taxonomy" id="347529"/>
    <lineage>
        <taxon>Eukaryota</taxon>
        <taxon>Viridiplantae</taxon>
        <taxon>Streptophyta</taxon>
        <taxon>Embryophyta</taxon>
        <taxon>Tracheophyta</taxon>
        <taxon>Spermatophyta</taxon>
        <taxon>Magnoliopsida</taxon>
        <taxon>eudicotyledons</taxon>
        <taxon>Gunneridae</taxon>
        <taxon>Pentapetalae</taxon>
        <taxon>asterids</taxon>
        <taxon>campanulids</taxon>
        <taxon>Asterales</taxon>
        <taxon>Asteraceae</taxon>
        <taxon>Carduoideae</taxon>
        <taxon>Cardueae</taxon>
        <taxon>Centaureinae</taxon>
        <taxon>Centaurea</taxon>
    </lineage>
</organism>
<comment type="caution">
    <text evidence="1">The sequence shown here is derived from an EMBL/GenBank/DDBJ whole genome shotgun (WGS) entry which is preliminary data.</text>
</comment>
<name>A0AA38T199_9ASTR</name>
<accession>A0AA38T199</accession>
<gene>
    <name evidence="1" type="ORF">OSB04_016598</name>
</gene>
<evidence type="ECO:0000313" key="1">
    <source>
        <dbReference type="EMBL" id="KAJ9552553.1"/>
    </source>
</evidence>
<reference evidence="1" key="1">
    <citation type="submission" date="2023-03" db="EMBL/GenBank/DDBJ databases">
        <title>Chromosome-scale reference genome and RAD-based genetic map of yellow starthistle (Centaurea solstitialis) reveal putative structural variation and QTLs associated with invader traits.</title>
        <authorList>
            <person name="Reatini B."/>
            <person name="Cang F.A."/>
            <person name="Jiang Q."/>
            <person name="Mckibben M.T.W."/>
            <person name="Barker M.S."/>
            <person name="Rieseberg L.H."/>
            <person name="Dlugosch K.M."/>
        </authorList>
    </citation>
    <scope>NUCLEOTIDE SEQUENCE</scope>
    <source>
        <strain evidence="1">CAN-66</strain>
        <tissue evidence="1">Leaf</tissue>
    </source>
</reference>